<feature type="compositionally biased region" description="Basic and acidic residues" evidence="1">
    <location>
        <begin position="692"/>
        <end position="704"/>
    </location>
</feature>
<name>A0A7S0ZHT4_9RHOD</name>
<feature type="compositionally biased region" description="Low complexity" evidence="1">
    <location>
        <begin position="782"/>
        <end position="791"/>
    </location>
</feature>
<feature type="region of interest" description="Disordered" evidence="1">
    <location>
        <begin position="739"/>
        <end position="758"/>
    </location>
</feature>
<feature type="region of interest" description="Disordered" evidence="1">
    <location>
        <begin position="589"/>
        <end position="611"/>
    </location>
</feature>
<feature type="region of interest" description="Disordered" evidence="1">
    <location>
        <begin position="683"/>
        <end position="719"/>
    </location>
</feature>
<dbReference type="AlphaFoldDB" id="A0A7S0ZHT4"/>
<dbReference type="Pfam" id="PF20168">
    <property type="entry name" value="PDS5"/>
    <property type="match status" value="1"/>
</dbReference>
<feature type="region of interest" description="Disordered" evidence="1">
    <location>
        <begin position="635"/>
        <end position="655"/>
    </location>
</feature>
<dbReference type="SUPFAM" id="SSF48371">
    <property type="entry name" value="ARM repeat"/>
    <property type="match status" value="1"/>
</dbReference>
<organism evidence="2">
    <name type="scientific">Timspurckia oligopyrenoides</name>
    <dbReference type="NCBI Taxonomy" id="708627"/>
    <lineage>
        <taxon>Eukaryota</taxon>
        <taxon>Rhodophyta</taxon>
        <taxon>Bangiophyceae</taxon>
        <taxon>Porphyridiales</taxon>
        <taxon>Porphyridiaceae</taxon>
        <taxon>Timspurckia</taxon>
    </lineage>
</organism>
<feature type="compositionally biased region" description="Basic and acidic residues" evidence="1">
    <location>
        <begin position="600"/>
        <end position="611"/>
    </location>
</feature>
<feature type="compositionally biased region" description="Basic and acidic residues" evidence="1">
    <location>
        <begin position="639"/>
        <end position="648"/>
    </location>
</feature>
<accession>A0A7S0ZHT4</accession>
<proteinExistence type="predicted"/>
<evidence type="ECO:0000313" key="2">
    <source>
        <dbReference type="EMBL" id="CAD8822295.1"/>
    </source>
</evidence>
<reference evidence="2" key="1">
    <citation type="submission" date="2021-01" db="EMBL/GenBank/DDBJ databases">
        <authorList>
            <person name="Corre E."/>
            <person name="Pelletier E."/>
            <person name="Niang G."/>
            <person name="Scheremetjew M."/>
            <person name="Finn R."/>
            <person name="Kale V."/>
            <person name="Holt S."/>
            <person name="Cochrane G."/>
            <person name="Meng A."/>
            <person name="Brown T."/>
            <person name="Cohen L."/>
        </authorList>
    </citation>
    <scope>NUCLEOTIDE SEQUENCE</scope>
    <source>
        <strain evidence="2">CCMP3278</strain>
    </source>
</reference>
<protein>
    <submittedName>
        <fullName evidence="2">Uncharacterized protein</fullName>
    </submittedName>
</protein>
<dbReference type="EMBL" id="HBFP01009334">
    <property type="protein sequence ID" value="CAD8822295.1"/>
    <property type="molecule type" value="Transcribed_RNA"/>
</dbReference>
<gene>
    <name evidence="2" type="ORF">TOLI1172_LOCUS6691</name>
</gene>
<feature type="region of interest" description="Disordered" evidence="1">
    <location>
        <begin position="764"/>
        <end position="791"/>
    </location>
</feature>
<sequence length="791" mass="87890">MKVFKQLSVVVDSSSDEKAAREAAADAVKRVGSKSALGVFLSDALIPKCSIGVFSKAHVTALMKVVTGTSNFEMELESDLIESAHWIAEIVAREFCESCEDSVDALAAVLVAEESQSTIILQTTLKIVHETADKLRFSPQQNTQIREALVDMCASSLNIVTAKLAAKGLAKVLGDDPKLEVWNDVLGSLSDALLKINQRKPVAAAQFNALAKLATRIPNTFYAICGWSCFDYLVELLRNDSDEYVEKRQQWLRVNAVKEESKSQKKRKRSVSKENANAWDWQAAIGALRLLLNSIIAACISNKSLNTSETSPVFVEEGVPRAQQFLRLCVDIVGVEGDVLGRFEEEGMEDERAEDAGCSMLRLAAATSVLKLCRHRELRGKVEWRDILSIMLTTQDALPDIRLKFAEKLTHGILSRRLTPFWLCALVFMAIDPDRQNLISARSMCSQIVVCIRAKIKQSNSDGKARVNLTREPESLLPYVIWLVANHPDIEVDAQNELSESQAYLSFFFDILLDSSDYATYLVQILQTILMTTDAREGNESDLVLRDAAKRYTARLHLVAECAMNILKQKSSGKRWDLSEFNGKIPLPSGMYSNGSSSKRRVDEMKVNDDASKRQKVTKEWLASSARHAIDSSSNLDVIQKKSSESVHSETPNVQDKMNVERKHEDLKGDFVNTNKKTKQYVELDDGLSPPRKGDKFLGSTERRKANKRSRGSALNDIGENEREKIVKKSATKLSRELLEKENLENSKTPPEDSVNAVKVLPQVLTGSTTASGYALRRSGRSRPSSSGVPK</sequence>
<evidence type="ECO:0000256" key="1">
    <source>
        <dbReference type="SAM" id="MobiDB-lite"/>
    </source>
</evidence>
<dbReference type="InterPro" id="IPR016024">
    <property type="entry name" value="ARM-type_fold"/>
</dbReference>